<sequence>MSHDEFAMEIQPLTPDYFEDFEDDAFPSGKVAPEPPTMQPREIPTQANSQAQAILQQQPPQHQSFQQQPGKQQQPHQAVVQSGSQPISVQQQQGHLTPNSGQPHTAIIPNEKFNSSLQSRGVLAASQQTRALFEQQQRNLARSQPQQAIPASLAVAAASSDVDLPGISELESQVRDAVQQGYPPAELKVLYAALLAKQRGASICVCRHIQRCTTCLNCAASHCQCSAPAVATEAVAAFPAGSPTAPRQTAASVKSEVPHPSTNAVISQMQPNPPHVAPTPQPPLPHQQPPTTPQLQHPQTPQQPRRRVDISEVAQYYVTANSIKAGLACDPCSNTQCDIAFTCDGCSRGVHLECVTKEPDMLPRGSWYCRSCLPEAAHIYYPEKLPPMSILEIGRMLQIVTGSGSRLPLPTQIEYVEAFIKKIPTTGATRLFIHNKSKVARTH</sequence>
<dbReference type="GO" id="GO:0008270">
    <property type="term" value="F:zinc ion binding"/>
    <property type="evidence" value="ECO:0007669"/>
    <property type="project" value="UniProtKB-KW"/>
</dbReference>
<feature type="compositionally biased region" description="Low complexity" evidence="5">
    <location>
        <begin position="46"/>
        <end position="78"/>
    </location>
</feature>
<feature type="compositionally biased region" description="Low complexity" evidence="5">
    <location>
        <begin position="293"/>
        <end position="303"/>
    </location>
</feature>
<evidence type="ECO:0000256" key="1">
    <source>
        <dbReference type="ARBA" id="ARBA00022723"/>
    </source>
</evidence>
<name>A0A0H5RMT7_9EUKA</name>
<dbReference type="Gene3D" id="3.30.40.10">
    <property type="entry name" value="Zinc/RING finger domain, C3HC4 (zinc finger)"/>
    <property type="match status" value="1"/>
</dbReference>
<proteinExistence type="predicted"/>
<dbReference type="PROSITE" id="PS01359">
    <property type="entry name" value="ZF_PHD_1"/>
    <property type="match status" value="1"/>
</dbReference>
<dbReference type="EMBL" id="HACM01009597">
    <property type="protein sequence ID" value="CRZ10039.1"/>
    <property type="molecule type" value="Transcribed_RNA"/>
</dbReference>
<dbReference type="InterPro" id="IPR019787">
    <property type="entry name" value="Znf_PHD-finger"/>
</dbReference>
<feature type="region of interest" description="Disordered" evidence="5">
    <location>
        <begin position="240"/>
        <end position="307"/>
    </location>
</feature>
<keyword evidence="1" id="KW-0479">Metal-binding</keyword>
<reference evidence="7" key="1">
    <citation type="submission" date="2015-04" db="EMBL/GenBank/DDBJ databases">
        <title>The genome sequence of the plant pathogenic Rhizarian Plasmodiophora brassicae reveals insights in its biotrophic life cycle and the origin of chitin synthesis.</title>
        <authorList>
            <person name="Schwelm A."/>
            <person name="Fogelqvist J."/>
            <person name="Knaust A."/>
            <person name="Julke S."/>
            <person name="Lilja T."/>
            <person name="Dhandapani V."/>
            <person name="Bonilla-Rosso G."/>
            <person name="Karlsson M."/>
            <person name="Shevchenko A."/>
            <person name="Choi S.R."/>
            <person name="Kim H.G."/>
            <person name="Park J.Y."/>
            <person name="Lim Y.P."/>
            <person name="Ludwig-Muller J."/>
            <person name="Dixelius C."/>
        </authorList>
    </citation>
    <scope>NUCLEOTIDE SEQUENCE</scope>
    <source>
        <tissue evidence="7">Potato root galls</tissue>
    </source>
</reference>
<evidence type="ECO:0000256" key="2">
    <source>
        <dbReference type="ARBA" id="ARBA00022771"/>
    </source>
</evidence>
<dbReference type="InterPro" id="IPR001965">
    <property type="entry name" value="Znf_PHD"/>
</dbReference>
<feature type="compositionally biased region" description="Polar residues" evidence="5">
    <location>
        <begin position="79"/>
        <end position="103"/>
    </location>
</feature>
<keyword evidence="2 4" id="KW-0863">Zinc-finger</keyword>
<evidence type="ECO:0000259" key="6">
    <source>
        <dbReference type="PROSITE" id="PS50016"/>
    </source>
</evidence>
<dbReference type="InterPro" id="IPR013083">
    <property type="entry name" value="Znf_RING/FYVE/PHD"/>
</dbReference>
<dbReference type="AlphaFoldDB" id="A0A0H5RMT7"/>
<keyword evidence="3" id="KW-0862">Zinc</keyword>
<protein>
    <recommendedName>
        <fullName evidence="6">PHD-type domain-containing protein</fullName>
    </recommendedName>
</protein>
<feature type="compositionally biased region" description="Pro residues" evidence="5">
    <location>
        <begin position="271"/>
        <end position="292"/>
    </location>
</feature>
<evidence type="ECO:0000256" key="3">
    <source>
        <dbReference type="ARBA" id="ARBA00022833"/>
    </source>
</evidence>
<dbReference type="InterPro" id="IPR019786">
    <property type="entry name" value="Zinc_finger_PHD-type_CS"/>
</dbReference>
<dbReference type="SUPFAM" id="SSF57903">
    <property type="entry name" value="FYVE/PHD zinc finger"/>
    <property type="match status" value="1"/>
</dbReference>
<accession>A0A0H5RMT7</accession>
<dbReference type="PROSITE" id="PS50016">
    <property type="entry name" value="ZF_PHD_2"/>
    <property type="match status" value="1"/>
</dbReference>
<evidence type="ECO:0000256" key="4">
    <source>
        <dbReference type="PROSITE-ProRule" id="PRU00146"/>
    </source>
</evidence>
<organism evidence="7">
    <name type="scientific">Spongospora subterranea</name>
    <dbReference type="NCBI Taxonomy" id="70186"/>
    <lineage>
        <taxon>Eukaryota</taxon>
        <taxon>Sar</taxon>
        <taxon>Rhizaria</taxon>
        <taxon>Endomyxa</taxon>
        <taxon>Phytomyxea</taxon>
        <taxon>Plasmodiophorida</taxon>
        <taxon>Plasmodiophoridae</taxon>
        <taxon>Spongospora</taxon>
    </lineage>
</organism>
<dbReference type="SMART" id="SM00249">
    <property type="entry name" value="PHD"/>
    <property type="match status" value="1"/>
</dbReference>
<evidence type="ECO:0000313" key="7">
    <source>
        <dbReference type="EMBL" id="CRZ10039.1"/>
    </source>
</evidence>
<feature type="domain" description="PHD-type" evidence="6">
    <location>
        <begin position="326"/>
        <end position="375"/>
    </location>
</feature>
<dbReference type="InterPro" id="IPR011011">
    <property type="entry name" value="Znf_FYVE_PHD"/>
</dbReference>
<feature type="region of interest" description="Disordered" evidence="5">
    <location>
        <begin position="1"/>
        <end position="107"/>
    </location>
</feature>
<feature type="compositionally biased region" description="Polar residues" evidence="5">
    <location>
        <begin position="260"/>
        <end position="269"/>
    </location>
</feature>
<evidence type="ECO:0000256" key="5">
    <source>
        <dbReference type="SAM" id="MobiDB-lite"/>
    </source>
</evidence>